<keyword evidence="3" id="KW-1185">Reference proteome</keyword>
<dbReference type="PROSITE" id="PS50097">
    <property type="entry name" value="BTB"/>
    <property type="match status" value="1"/>
</dbReference>
<gene>
    <name evidence="2" type="ORF">BJ322DRAFT_236727</name>
</gene>
<dbReference type="Proteomes" id="UP000736335">
    <property type="component" value="Unassembled WGS sequence"/>
</dbReference>
<dbReference type="InterPro" id="IPR011333">
    <property type="entry name" value="SKP1/BTB/POZ_sf"/>
</dbReference>
<name>A0A9P6L402_9AGAM</name>
<dbReference type="CDD" id="cd18186">
    <property type="entry name" value="BTB_POZ_ZBTB_KLHL-like"/>
    <property type="match status" value="1"/>
</dbReference>
<dbReference type="EMBL" id="WIUZ02000013">
    <property type="protein sequence ID" value="KAF9781653.1"/>
    <property type="molecule type" value="Genomic_DNA"/>
</dbReference>
<accession>A0A9P6L402</accession>
<protein>
    <recommendedName>
        <fullName evidence="1">BTB domain-containing protein</fullName>
    </recommendedName>
</protein>
<dbReference type="Pfam" id="PF00651">
    <property type="entry name" value="BTB"/>
    <property type="match status" value="1"/>
</dbReference>
<dbReference type="SUPFAM" id="SSF54695">
    <property type="entry name" value="POZ domain"/>
    <property type="match status" value="1"/>
</dbReference>
<feature type="domain" description="BTB" evidence="1">
    <location>
        <begin position="12"/>
        <end position="81"/>
    </location>
</feature>
<evidence type="ECO:0000313" key="2">
    <source>
        <dbReference type="EMBL" id="KAF9781653.1"/>
    </source>
</evidence>
<dbReference type="Gene3D" id="3.30.710.10">
    <property type="entry name" value="Potassium Channel Kv1.1, Chain A"/>
    <property type="match status" value="1"/>
</dbReference>
<sequence>MPSTSFFTTHDGDVILRTTQEPTTTHDFRVHKFILSLASSVFKDMFTLPEPPDQTHTEPPVVNVPDSPEVIDIILRFIYPGVEPPRIPDVSTLAALFSTADKYNITSINPVLKESMKSFLPHDSFEVYVIACRFGLLEEAKEAARVSTTSSILRGDHSEAVQHISSPDLYRYFRFVQERESTGRRIIASRLGWYLVPGKSCHHNSDKGEDFYTRLTKVVQEEFTESPCLELKDLLVALDRVPDPPHGCEPPPSPAEWNEDDVGDLPCPLVQTFIRGTLKGVVGQLNGSERSLLNRYFEK</sequence>
<proteinExistence type="predicted"/>
<reference evidence="2" key="1">
    <citation type="journal article" date="2020" name="Nat. Commun.">
        <title>Large-scale genome sequencing of mycorrhizal fungi provides insights into the early evolution of symbiotic traits.</title>
        <authorList>
            <person name="Miyauchi S."/>
            <person name="Kiss E."/>
            <person name="Kuo A."/>
            <person name="Drula E."/>
            <person name="Kohler A."/>
            <person name="Sanchez-Garcia M."/>
            <person name="Morin E."/>
            <person name="Andreopoulos B."/>
            <person name="Barry K.W."/>
            <person name="Bonito G."/>
            <person name="Buee M."/>
            <person name="Carver A."/>
            <person name="Chen C."/>
            <person name="Cichocki N."/>
            <person name="Clum A."/>
            <person name="Culley D."/>
            <person name="Crous P.W."/>
            <person name="Fauchery L."/>
            <person name="Girlanda M."/>
            <person name="Hayes R.D."/>
            <person name="Keri Z."/>
            <person name="LaButti K."/>
            <person name="Lipzen A."/>
            <person name="Lombard V."/>
            <person name="Magnuson J."/>
            <person name="Maillard F."/>
            <person name="Murat C."/>
            <person name="Nolan M."/>
            <person name="Ohm R.A."/>
            <person name="Pangilinan J."/>
            <person name="Pereira M.F."/>
            <person name="Perotto S."/>
            <person name="Peter M."/>
            <person name="Pfister S."/>
            <person name="Riley R."/>
            <person name="Sitrit Y."/>
            <person name="Stielow J.B."/>
            <person name="Szollosi G."/>
            <person name="Zifcakova L."/>
            <person name="Stursova M."/>
            <person name="Spatafora J.W."/>
            <person name="Tedersoo L."/>
            <person name="Vaario L.M."/>
            <person name="Yamada A."/>
            <person name="Yan M."/>
            <person name="Wang P."/>
            <person name="Xu J."/>
            <person name="Bruns T."/>
            <person name="Baldrian P."/>
            <person name="Vilgalys R."/>
            <person name="Dunand C."/>
            <person name="Henrissat B."/>
            <person name="Grigoriev I.V."/>
            <person name="Hibbett D."/>
            <person name="Nagy L.G."/>
            <person name="Martin F.M."/>
        </authorList>
    </citation>
    <scope>NUCLEOTIDE SEQUENCE</scope>
    <source>
        <strain evidence="2">UH-Tt-Lm1</strain>
    </source>
</reference>
<evidence type="ECO:0000313" key="3">
    <source>
        <dbReference type="Proteomes" id="UP000736335"/>
    </source>
</evidence>
<dbReference type="AlphaFoldDB" id="A0A9P6L402"/>
<reference evidence="2" key="2">
    <citation type="submission" date="2020-11" db="EMBL/GenBank/DDBJ databases">
        <authorList>
            <consortium name="DOE Joint Genome Institute"/>
            <person name="Kuo A."/>
            <person name="Miyauchi S."/>
            <person name="Kiss E."/>
            <person name="Drula E."/>
            <person name="Kohler A."/>
            <person name="Sanchez-Garcia M."/>
            <person name="Andreopoulos B."/>
            <person name="Barry K.W."/>
            <person name="Bonito G."/>
            <person name="Buee M."/>
            <person name="Carver A."/>
            <person name="Chen C."/>
            <person name="Cichocki N."/>
            <person name="Clum A."/>
            <person name="Culley D."/>
            <person name="Crous P.W."/>
            <person name="Fauchery L."/>
            <person name="Girlanda M."/>
            <person name="Hayes R."/>
            <person name="Keri Z."/>
            <person name="Labutti K."/>
            <person name="Lipzen A."/>
            <person name="Lombard V."/>
            <person name="Magnuson J."/>
            <person name="Maillard F."/>
            <person name="Morin E."/>
            <person name="Murat C."/>
            <person name="Nolan M."/>
            <person name="Ohm R."/>
            <person name="Pangilinan J."/>
            <person name="Pereira M."/>
            <person name="Perotto S."/>
            <person name="Peter M."/>
            <person name="Riley R."/>
            <person name="Sitrit Y."/>
            <person name="Stielow B."/>
            <person name="Szollosi G."/>
            <person name="Zifcakova L."/>
            <person name="Stursova M."/>
            <person name="Spatafora J.W."/>
            <person name="Tedersoo L."/>
            <person name="Vaario L.-M."/>
            <person name="Yamada A."/>
            <person name="Yan M."/>
            <person name="Wang P."/>
            <person name="Xu J."/>
            <person name="Bruns T."/>
            <person name="Baldrian P."/>
            <person name="Vilgalys R."/>
            <person name="Henrissat B."/>
            <person name="Grigoriev I.V."/>
            <person name="Hibbett D."/>
            <person name="Nagy L.G."/>
            <person name="Martin F.M."/>
        </authorList>
    </citation>
    <scope>NUCLEOTIDE SEQUENCE</scope>
    <source>
        <strain evidence="2">UH-Tt-Lm1</strain>
    </source>
</reference>
<dbReference type="InterPro" id="IPR000210">
    <property type="entry name" value="BTB/POZ_dom"/>
</dbReference>
<dbReference type="SMART" id="SM00225">
    <property type="entry name" value="BTB"/>
    <property type="match status" value="1"/>
</dbReference>
<comment type="caution">
    <text evidence="2">The sequence shown here is derived from an EMBL/GenBank/DDBJ whole genome shotgun (WGS) entry which is preliminary data.</text>
</comment>
<evidence type="ECO:0000259" key="1">
    <source>
        <dbReference type="PROSITE" id="PS50097"/>
    </source>
</evidence>
<organism evidence="2 3">
    <name type="scientific">Thelephora terrestris</name>
    <dbReference type="NCBI Taxonomy" id="56493"/>
    <lineage>
        <taxon>Eukaryota</taxon>
        <taxon>Fungi</taxon>
        <taxon>Dikarya</taxon>
        <taxon>Basidiomycota</taxon>
        <taxon>Agaricomycotina</taxon>
        <taxon>Agaricomycetes</taxon>
        <taxon>Thelephorales</taxon>
        <taxon>Thelephoraceae</taxon>
        <taxon>Thelephora</taxon>
    </lineage>
</organism>
<dbReference type="OrthoDB" id="6359816at2759"/>